<gene>
    <name evidence="8" type="ORF">FD755_006240</name>
</gene>
<dbReference type="InterPro" id="IPR036388">
    <property type="entry name" value="WH-like_DNA-bd_sf"/>
</dbReference>
<dbReference type="InterPro" id="IPR037241">
    <property type="entry name" value="E2F-DP_heterodim"/>
</dbReference>
<feature type="domain" description="E2F/DP family winged-helix DNA-binding" evidence="7">
    <location>
        <begin position="127"/>
        <end position="192"/>
    </location>
</feature>
<dbReference type="InterPro" id="IPR003316">
    <property type="entry name" value="E2F_WHTH_DNA-bd_dom"/>
</dbReference>
<feature type="region of interest" description="Disordered" evidence="6">
    <location>
        <begin position="40"/>
        <end position="87"/>
    </location>
</feature>
<keyword evidence="3 5" id="KW-0238">DNA-binding</keyword>
<dbReference type="GO" id="GO:0000981">
    <property type="term" value="F:DNA-binding transcription factor activity, RNA polymerase II-specific"/>
    <property type="evidence" value="ECO:0007669"/>
    <property type="project" value="TreeGrafter"/>
</dbReference>
<dbReference type="CDD" id="cd14660">
    <property type="entry name" value="E2F_DD"/>
    <property type="match status" value="1"/>
</dbReference>
<feature type="compositionally biased region" description="Low complexity" evidence="6">
    <location>
        <begin position="347"/>
        <end position="360"/>
    </location>
</feature>
<dbReference type="InterPro" id="IPR036390">
    <property type="entry name" value="WH_DNA-bd_sf"/>
</dbReference>
<name>A0A5J5N177_MUNRE</name>
<proteinExistence type="inferred from homology"/>
<comment type="similarity">
    <text evidence="1 5">Belongs to the E2F/DP family.</text>
</comment>
<protein>
    <recommendedName>
        <fullName evidence="7">E2F/DP family winged-helix DNA-binding domain-containing protein</fullName>
    </recommendedName>
</protein>
<evidence type="ECO:0000313" key="8">
    <source>
        <dbReference type="EMBL" id="KAB0384323.1"/>
    </source>
</evidence>
<dbReference type="InterPro" id="IPR015633">
    <property type="entry name" value="E2F"/>
</dbReference>
<feature type="region of interest" description="Disordered" evidence="6">
    <location>
        <begin position="101"/>
        <end position="128"/>
    </location>
</feature>
<dbReference type="PANTHER" id="PTHR12081:SF43">
    <property type="entry name" value="TRANSCRIPTION FACTOR E2F1"/>
    <property type="match status" value="1"/>
</dbReference>
<dbReference type="Gene3D" id="1.10.10.10">
    <property type="entry name" value="Winged helix-like DNA-binding domain superfamily/Winged helix DNA-binding domain"/>
    <property type="match status" value="1"/>
</dbReference>
<dbReference type="Pfam" id="PF16421">
    <property type="entry name" value="E2F_CC-MB"/>
    <property type="match status" value="1"/>
</dbReference>
<evidence type="ECO:0000313" key="9">
    <source>
        <dbReference type="Proteomes" id="UP000326062"/>
    </source>
</evidence>
<dbReference type="GO" id="GO:0046983">
    <property type="term" value="F:protein dimerization activity"/>
    <property type="evidence" value="ECO:0007669"/>
    <property type="project" value="InterPro"/>
</dbReference>
<dbReference type="AlphaFoldDB" id="A0A5J5N177"/>
<keyword evidence="9" id="KW-1185">Reference proteome</keyword>
<evidence type="ECO:0000256" key="6">
    <source>
        <dbReference type="SAM" id="MobiDB-lite"/>
    </source>
</evidence>
<dbReference type="GO" id="GO:0035189">
    <property type="term" value="C:Rb-E2F complex"/>
    <property type="evidence" value="ECO:0007669"/>
    <property type="project" value="TreeGrafter"/>
</dbReference>
<sequence>MAVAGAPAGGPCAPALEALLGAGALRLLDSSQIVIISTAQDASAPPAPAGPAAPAAGPRDPDLLLFATPQAPRPTPSAPRPALGRPPVKRRLDLETDHQYLAESSGPARGRGRHPGKGVKSPGEKSRYETSLNLTTKRFLELLSRSADGVVDLNWAAEVLKVQKRRIYDITNVLEGIQLIAKKSKNHIQWLGSHAMVGIGGRLEGLTQDLQQLQESERQLDHLLHVCTTQLPVWVGGPQRPKIAWSLTPPTLAYVTCQDLRSIADPAEQMVMVIKAPPETQLQAVDSSETFQISLKSKQGPIDVFLCPEESVGGTSPGKTPSQGTASGEEDRAADLATAVPPPPSSPSSSPATDPSQSLLSLEQEPLLSRMGGLRAPVDEDRLSPLVAADSLLEHVREDFSGLLPEEFISLSPPNEALDYHFGLEEGEGIRDLFDCDFGDLTPLDF</sequence>
<dbReference type="PANTHER" id="PTHR12081">
    <property type="entry name" value="TRANSCRIPTION FACTOR E2F"/>
    <property type="match status" value="1"/>
</dbReference>
<evidence type="ECO:0000256" key="2">
    <source>
        <dbReference type="ARBA" id="ARBA00023015"/>
    </source>
</evidence>
<comment type="subcellular location">
    <subcellularLocation>
        <location evidence="5">Nucleus</location>
    </subcellularLocation>
</comment>
<accession>A0A5J5N177</accession>
<keyword evidence="4 5" id="KW-0804">Transcription</keyword>
<feature type="region of interest" description="Disordered" evidence="6">
    <location>
        <begin position="307"/>
        <end position="360"/>
    </location>
</feature>
<evidence type="ECO:0000256" key="3">
    <source>
        <dbReference type="ARBA" id="ARBA00023125"/>
    </source>
</evidence>
<keyword evidence="2 5" id="KW-0805">Transcription regulation</keyword>
<dbReference type="SUPFAM" id="SSF144074">
    <property type="entry name" value="E2F-DP heterodimerization region"/>
    <property type="match status" value="1"/>
</dbReference>
<dbReference type="Pfam" id="PF02319">
    <property type="entry name" value="WHD_E2F_TDP"/>
    <property type="match status" value="1"/>
</dbReference>
<reference evidence="8 9" key="1">
    <citation type="submission" date="2019-06" db="EMBL/GenBank/DDBJ databases">
        <title>Discovery of a novel chromosome fission-fusion reversal in muntjac.</title>
        <authorList>
            <person name="Mudd A.B."/>
            <person name="Bredeson J.V."/>
            <person name="Baum R."/>
            <person name="Hockemeyer D."/>
            <person name="Rokhsar D.S."/>
        </authorList>
    </citation>
    <scope>NUCLEOTIDE SEQUENCE [LARGE SCALE GENOMIC DNA]</scope>
    <source>
        <strain evidence="8">UCam_UCB_Mr</strain>
        <tissue evidence="8">Fibroblast cell line</tissue>
    </source>
</reference>
<evidence type="ECO:0000259" key="7">
    <source>
        <dbReference type="SMART" id="SM01372"/>
    </source>
</evidence>
<evidence type="ECO:0000256" key="4">
    <source>
        <dbReference type="ARBA" id="ARBA00023163"/>
    </source>
</evidence>
<dbReference type="InterPro" id="IPR032198">
    <property type="entry name" value="E2F_CC-MB"/>
</dbReference>
<dbReference type="Gene3D" id="6.10.250.540">
    <property type="match status" value="1"/>
</dbReference>
<dbReference type="FunFam" id="1.10.10.10:FF:000008">
    <property type="entry name" value="E2F transcription factor 1"/>
    <property type="match status" value="1"/>
</dbReference>
<evidence type="ECO:0000256" key="5">
    <source>
        <dbReference type="RuleBase" id="RU003796"/>
    </source>
</evidence>
<dbReference type="SMART" id="SM01372">
    <property type="entry name" value="E2F_TDP"/>
    <property type="match status" value="1"/>
</dbReference>
<keyword evidence="5" id="KW-0539">Nucleus</keyword>
<comment type="caution">
    <text evidence="8">The sequence shown here is derived from an EMBL/GenBank/DDBJ whole genome shotgun (WGS) entry which is preliminary data.</text>
</comment>
<dbReference type="Proteomes" id="UP000326062">
    <property type="component" value="Chromosome 2"/>
</dbReference>
<organism evidence="8 9">
    <name type="scientific">Muntiacus reevesi</name>
    <name type="common">Reeves' muntjac</name>
    <name type="synonym">Cervus reevesi</name>
    <dbReference type="NCBI Taxonomy" id="9886"/>
    <lineage>
        <taxon>Eukaryota</taxon>
        <taxon>Metazoa</taxon>
        <taxon>Chordata</taxon>
        <taxon>Craniata</taxon>
        <taxon>Vertebrata</taxon>
        <taxon>Euteleostomi</taxon>
        <taxon>Mammalia</taxon>
        <taxon>Eutheria</taxon>
        <taxon>Laurasiatheria</taxon>
        <taxon>Artiodactyla</taxon>
        <taxon>Ruminantia</taxon>
        <taxon>Pecora</taxon>
        <taxon>Cervidae</taxon>
        <taxon>Muntiacinae</taxon>
        <taxon>Muntiacus</taxon>
    </lineage>
</organism>
<dbReference type="SUPFAM" id="SSF46785">
    <property type="entry name" value="Winged helix' DNA-binding domain"/>
    <property type="match status" value="1"/>
</dbReference>
<feature type="compositionally biased region" description="Polar residues" evidence="6">
    <location>
        <begin position="313"/>
        <end position="326"/>
    </location>
</feature>
<evidence type="ECO:0000256" key="1">
    <source>
        <dbReference type="ARBA" id="ARBA00010940"/>
    </source>
</evidence>
<dbReference type="EMBL" id="VCEB01000002">
    <property type="protein sequence ID" value="KAB0384323.1"/>
    <property type="molecule type" value="Genomic_DNA"/>
</dbReference>
<dbReference type="GO" id="GO:0000978">
    <property type="term" value="F:RNA polymerase II cis-regulatory region sequence-specific DNA binding"/>
    <property type="evidence" value="ECO:0007669"/>
    <property type="project" value="InterPro"/>
</dbReference>